<sequence>MSYDATKTSLPVSQSLLGAMGMRMFVYHEDRIPQEAGAVVVVSNHRSFMDAPILIQALRRPVRVACHRYMGQTPILKEAIDLLGCIPLDEPKKRGRQFFERATRLLQSRQWVGIFPEGASPMIQLTRPREIRKFQRGFAHLALRASVPDLAVLPVAIASEAENIALTFPVRLLRLFDSSEPLFNDTGWHPVLVYRHANVLIGRPYWITARHRQQYQGGSAKQVVTELTDYCRQEIAQLLQTESS</sequence>
<accession>A0A1U7HH11</accession>
<dbReference type="EMBL" id="MRCB01000012">
    <property type="protein sequence ID" value="OKH22844.1"/>
    <property type="molecule type" value="Genomic_DNA"/>
</dbReference>
<dbReference type="SUPFAM" id="SSF69593">
    <property type="entry name" value="Glycerol-3-phosphate (1)-acyltransferase"/>
    <property type="match status" value="1"/>
</dbReference>
<evidence type="ECO:0000256" key="2">
    <source>
        <dbReference type="ARBA" id="ARBA00023315"/>
    </source>
</evidence>
<evidence type="ECO:0000313" key="5">
    <source>
        <dbReference type="Proteomes" id="UP000186868"/>
    </source>
</evidence>
<keyword evidence="1 4" id="KW-0808">Transferase</keyword>
<dbReference type="STRING" id="1921803.NIES593_11980"/>
<comment type="caution">
    <text evidence="4">The sequence shown here is derived from an EMBL/GenBank/DDBJ whole genome shotgun (WGS) entry which is preliminary data.</text>
</comment>
<dbReference type="GO" id="GO:0003841">
    <property type="term" value="F:1-acylglycerol-3-phosphate O-acyltransferase activity"/>
    <property type="evidence" value="ECO:0007669"/>
    <property type="project" value="TreeGrafter"/>
</dbReference>
<dbReference type="GO" id="GO:0006654">
    <property type="term" value="P:phosphatidic acid biosynthetic process"/>
    <property type="evidence" value="ECO:0007669"/>
    <property type="project" value="TreeGrafter"/>
</dbReference>
<protein>
    <submittedName>
        <fullName evidence="4">1-acyl-sn-glycerol-3-phosphate acyltransferase</fullName>
    </submittedName>
</protein>
<name>A0A1U7HH11_9CYAN</name>
<evidence type="ECO:0000313" key="4">
    <source>
        <dbReference type="EMBL" id="OKH22844.1"/>
    </source>
</evidence>
<dbReference type="Proteomes" id="UP000186868">
    <property type="component" value="Unassembled WGS sequence"/>
</dbReference>
<dbReference type="Pfam" id="PF01553">
    <property type="entry name" value="Acyltransferase"/>
    <property type="match status" value="1"/>
</dbReference>
<evidence type="ECO:0000259" key="3">
    <source>
        <dbReference type="SMART" id="SM00563"/>
    </source>
</evidence>
<feature type="domain" description="Phospholipid/glycerol acyltransferase" evidence="3">
    <location>
        <begin position="39"/>
        <end position="160"/>
    </location>
</feature>
<reference evidence="4 5" key="1">
    <citation type="submission" date="2016-11" db="EMBL/GenBank/DDBJ databases">
        <title>Draft Genome Sequences of Nine Cyanobacterial Strains from Diverse Habitats.</title>
        <authorList>
            <person name="Zhu T."/>
            <person name="Hou S."/>
            <person name="Lu X."/>
            <person name="Hess W.R."/>
        </authorList>
    </citation>
    <scope>NUCLEOTIDE SEQUENCE [LARGE SCALE GENOMIC DNA]</scope>
    <source>
        <strain evidence="4 5">NIES-593</strain>
    </source>
</reference>
<dbReference type="OrthoDB" id="458442at2"/>
<dbReference type="CDD" id="cd07989">
    <property type="entry name" value="LPLAT_AGPAT-like"/>
    <property type="match status" value="1"/>
</dbReference>
<gene>
    <name evidence="4" type="ORF">NIES593_11980</name>
</gene>
<keyword evidence="5" id="KW-1185">Reference proteome</keyword>
<dbReference type="InterPro" id="IPR002123">
    <property type="entry name" value="Plipid/glycerol_acylTrfase"/>
</dbReference>
<dbReference type="PANTHER" id="PTHR10434">
    <property type="entry name" value="1-ACYL-SN-GLYCEROL-3-PHOSPHATE ACYLTRANSFERASE"/>
    <property type="match status" value="1"/>
</dbReference>
<evidence type="ECO:0000256" key="1">
    <source>
        <dbReference type="ARBA" id="ARBA00022679"/>
    </source>
</evidence>
<keyword evidence="2 4" id="KW-0012">Acyltransferase</keyword>
<dbReference type="SMART" id="SM00563">
    <property type="entry name" value="PlsC"/>
    <property type="match status" value="1"/>
</dbReference>
<proteinExistence type="predicted"/>
<dbReference type="AlphaFoldDB" id="A0A1U7HH11"/>
<dbReference type="PANTHER" id="PTHR10434:SF66">
    <property type="entry name" value="PHOSPHOLIPID_GLYCEROL ACYLTRANSFERASE DOMAIN-CONTAINING PROTEIN"/>
    <property type="match status" value="1"/>
</dbReference>
<dbReference type="RefSeq" id="WP_073599811.1">
    <property type="nucleotide sequence ID" value="NZ_MRCB01000012.1"/>
</dbReference>
<organism evidence="4 5">
    <name type="scientific">Hydrococcus rivularis NIES-593</name>
    <dbReference type="NCBI Taxonomy" id="1921803"/>
    <lineage>
        <taxon>Bacteria</taxon>
        <taxon>Bacillati</taxon>
        <taxon>Cyanobacteriota</taxon>
        <taxon>Cyanophyceae</taxon>
        <taxon>Pleurocapsales</taxon>
        <taxon>Hydrococcaceae</taxon>
        <taxon>Hydrococcus</taxon>
    </lineage>
</organism>